<protein>
    <submittedName>
        <fullName evidence="1">Uncharacterized protein</fullName>
    </submittedName>
</protein>
<reference evidence="1" key="1">
    <citation type="journal article" date="2020" name="mSystems">
        <title>Genome- and Community-Level Interaction Insights into Carbon Utilization and Element Cycling Functions of Hydrothermarchaeota in Hydrothermal Sediment.</title>
        <authorList>
            <person name="Zhou Z."/>
            <person name="Liu Y."/>
            <person name="Xu W."/>
            <person name="Pan J."/>
            <person name="Luo Z.H."/>
            <person name="Li M."/>
        </authorList>
    </citation>
    <scope>NUCLEOTIDE SEQUENCE [LARGE SCALE GENOMIC DNA]</scope>
    <source>
        <strain evidence="1">HyVt-80</strain>
    </source>
</reference>
<gene>
    <name evidence="1" type="ORF">ENL26_00335</name>
</gene>
<dbReference type="Proteomes" id="UP000886129">
    <property type="component" value="Unassembled WGS sequence"/>
</dbReference>
<organism evidence="1">
    <name type="scientific">Kosmotoga arenicorallina</name>
    <dbReference type="NCBI Taxonomy" id="688066"/>
    <lineage>
        <taxon>Bacteria</taxon>
        <taxon>Thermotogati</taxon>
        <taxon>Thermotogota</taxon>
        <taxon>Thermotogae</taxon>
        <taxon>Kosmotogales</taxon>
        <taxon>Kosmotogaceae</taxon>
        <taxon>Kosmotoga</taxon>
    </lineage>
</organism>
<proteinExistence type="predicted"/>
<comment type="caution">
    <text evidence="1">The sequence shown here is derived from an EMBL/GenBank/DDBJ whole genome shotgun (WGS) entry which is preliminary data.</text>
</comment>
<name>A0A7C5HNR9_9BACT</name>
<accession>A0A7C5HNR9</accession>
<sequence>MNGYAHIIYDETSYFSPKKINFDHRARTGMMIAWSEEQAKELLDKKYWKCLSAFGLEASMRRKIIFERKHSDTNLLYFKYELEIPDAIEVFYEADIIEAISKRFSLREISEDIFKMMRNYESGTINFNDHFLNEWLIARLNSEKMELEVPERKKLEKELMRYVEMLVSKILWNIYSGDLNAFRKDLSSMVYLFGELRDTGSTAGRGETW</sequence>
<evidence type="ECO:0000313" key="1">
    <source>
        <dbReference type="EMBL" id="HHF08206.1"/>
    </source>
</evidence>
<dbReference type="EMBL" id="DRTH01000013">
    <property type="protein sequence ID" value="HHF08206.1"/>
    <property type="molecule type" value="Genomic_DNA"/>
</dbReference>
<dbReference type="AlphaFoldDB" id="A0A7C5HNR9"/>